<feature type="transmembrane region" description="Helical" evidence="5">
    <location>
        <begin position="467"/>
        <end position="486"/>
    </location>
</feature>
<dbReference type="AlphaFoldDB" id="A0A9W6G3N6"/>
<comment type="similarity">
    <text evidence="3">Belongs to the methyl-accepting chemotaxis (MCP) protein family.</text>
</comment>
<evidence type="ECO:0000259" key="6">
    <source>
        <dbReference type="PROSITE" id="PS50111"/>
    </source>
</evidence>
<evidence type="ECO:0000313" key="8">
    <source>
        <dbReference type="EMBL" id="GLI39921.1"/>
    </source>
</evidence>
<comment type="caution">
    <text evidence="8">The sequence shown here is derived from an EMBL/GenBank/DDBJ whole genome shotgun (WGS) entry which is preliminary data.</text>
</comment>
<keyword evidence="5" id="KW-1133">Transmembrane helix</keyword>
<dbReference type="PROSITE" id="PS50885">
    <property type="entry name" value="HAMP"/>
    <property type="match status" value="1"/>
</dbReference>
<dbReference type="RefSeq" id="WP_214184746.1">
    <property type="nucleotide sequence ID" value="NZ_BSDS01000002.1"/>
</dbReference>
<evidence type="ECO:0000256" key="1">
    <source>
        <dbReference type="ARBA" id="ARBA00004370"/>
    </source>
</evidence>
<evidence type="ECO:0000259" key="7">
    <source>
        <dbReference type="PROSITE" id="PS50885"/>
    </source>
</evidence>
<proteinExistence type="inferred from homology"/>
<feature type="domain" description="Methyl-accepting transducer" evidence="6">
    <location>
        <begin position="548"/>
        <end position="784"/>
    </location>
</feature>
<dbReference type="SMART" id="SM00304">
    <property type="entry name" value="HAMP"/>
    <property type="match status" value="1"/>
</dbReference>
<dbReference type="EMBL" id="BSDS01000002">
    <property type="protein sequence ID" value="GLI39921.1"/>
    <property type="molecule type" value="Genomic_DNA"/>
</dbReference>
<evidence type="ECO:0000256" key="4">
    <source>
        <dbReference type="PROSITE-ProRule" id="PRU00284"/>
    </source>
</evidence>
<reference evidence="8" key="1">
    <citation type="submission" date="2022-12" db="EMBL/GenBank/DDBJ databases">
        <title>Reference genome sequencing for broad-spectrum identification of bacterial and archaeal isolates by mass spectrometry.</title>
        <authorList>
            <person name="Sekiguchi Y."/>
            <person name="Tourlousse D.M."/>
        </authorList>
    </citation>
    <scope>NUCLEOTIDE SEQUENCE</scope>
    <source>
        <strain evidence="8">H2</strain>
    </source>
</reference>
<organism evidence="8 9">
    <name type="scientific">Geobacter hydrogenophilus</name>
    <dbReference type="NCBI Taxonomy" id="40983"/>
    <lineage>
        <taxon>Bacteria</taxon>
        <taxon>Pseudomonadati</taxon>
        <taxon>Thermodesulfobacteriota</taxon>
        <taxon>Desulfuromonadia</taxon>
        <taxon>Geobacterales</taxon>
        <taxon>Geobacteraceae</taxon>
        <taxon>Geobacter</taxon>
    </lineage>
</organism>
<dbReference type="CDD" id="cd11386">
    <property type="entry name" value="MCP_signal"/>
    <property type="match status" value="1"/>
</dbReference>
<gene>
    <name evidence="8" type="ORF">GHYDROH2_34220</name>
</gene>
<evidence type="ECO:0000256" key="3">
    <source>
        <dbReference type="ARBA" id="ARBA00029447"/>
    </source>
</evidence>
<feature type="domain" description="HAMP" evidence="7">
    <location>
        <begin position="489"/>
        <end position="543"/>
    </location>
</feature>
<dbReference type="PANTHER" id="PTHR32089:SF112">
    <property type="entry name" value="LYSOZYME-LIKE PROTEIN-RELATED"/>
    <property type="match status" value="1"/>
</dbReference>
<protein>
    <recommendedName>
        <fullName evidence="10">Methyl-accepting chemotaxis protein</fullName>
    </recommendedName>
</protein>
<dbReference type="InterPro" id="IPR004089">
    <property type="entry name" value="MCPsignal_dom"/>
</dbReference>
<dbReference type="Pfam" id="PF00015">
    <property type="entry name" value="MCPsignal"/>
    <property type="match status" value="1"/>
</dbReference>
<keyword evidence="2 4" id="KW-0807">Transducer</keyword>
<evidence type="ECO:0000256" key="5">
    <source>
        <dbReference type="SAM" id="Phobius"/>
    </source>
</evidence>
<accession>A0A9W6G3N6</accession>
<dbReference type="GO" id="GO:0006935">
    <property type="term" value="P:chemotaxis"/>
    <property type="evidence" value="ECO:0007669"/>
    <property type="project" value="UniProtKB-ARBA"/>
</dbReference>
<evidence type="ECO:0000256" key="2">
    <source>
        <dbReference type="ARBA" id="ARBA00023224"/>
    </source>
</evidence>
<dbReference type="PROSITE" id="PS50111">
    <property type="entry name" value="CHEMOTAXIS_TRANSDUC_2"/>
    <property type="match status" value="1"/>
</dbReference>
<keyword evidence="9" id="KW-1185">Reference proteome</keyword>
<dbReference type="PANTHER" id="PTHR32089">
    <property type="entry name" value="METHYL-ACCEPTING CHEMOTAXIS PROTEIN MCPB"/>
    <property type="match status" value="1"/>
</dbReference>
<comment type="subcellular location">
    <subcellularLocation>
        <location evidence="1">Membrane</location>
    </subcellularLocation>
</comment>
<dbReference type="CDD" id="cd06225">
    <property type="entry name" value="HAMP"/>
    <property type="match status" value="1"/>
</dbReference>
<sequence length="820" mass="87096">MKTRSWLYTSAAVMLAGLAALAFVSIYSIYDIRGIIAQLTDRSTPLQIKTTELQRSIESLTGVLLRLGVASDPREVAELSTAADERLKGLKTALDGIKALDAAHAGSIDVTVIDRVYEDVKNATRSRIESLGNFREESRKVEADIQNVERILGGVRRDMQNLTASSSKKVAGSFASSTQMAAAAQQVKDLIIKLKDVQAVLKDLEVAKSSTEILANKSKMKSTVGSIQEINVNDEAVVTVKKAVSDIYQQFIRPETGLLALKQAAMAGKDTGGKFAEEKRKIHNDLMELAISLNTATARIDKRVEQNRKDVEGVLASSQRVSGIDGAVNGISLAVRTLDAKVRSLMLSGTVKEAEAVAADIRSGFNSISANAATARRELVQIRQTTALRNIDAAAVSVRGASASVDRIIAAQLKIIESNDKAGKALAMVKEAANRELKTGEELVRNTAMGQQQMVEKTTAAARKMTGTIIVLAIVIAVLSAIPLWYTIIRINRSLSGVTAMVRDIAEGEGDLTKRLDESGKDEFAELAHWFNQFVGKLHDTVVTISARAVDVSAAADGLAGLSSKMVSTSGQLAQEADGIATSSEQMSATSNDIANNCQVAAENAVGAAHLTSSGRSVMDHTVTTMRKLADEVGATSDIVNKLGASTDHIAAIITSIEDIADQTNLLALNAAIEAARAGEQGRGFAVVADEVRVLAERCSESAHEIKEIIRTVLDGTGSAVQAMERSVVEVKSGVGVAEEAMQAMDTIIARIDAVSSQVSQIATASEEQSATTGHITKTIASISHLASQDSDSSRNVAEAADRLDTLSEELSLLMGRFRT</sequence>
<keyword evidence="5" id="KW-0472">Membrane</keyword>
<dbReference type="GO" id="GO:0007165">
    <property type="term" value="P:signal transduction"/>
    <property type="evidence" value="ECO:0007669"/>
    <property type="project" value="UniProtKB-KW"/>
</dbReference>
<dbReference type="InterPro" id="IPR003660">
    <property type="entry name" value="HAMP_dom"/>
</dbReference>
<evidence type="ECO:0000313" key="9">
    <source>
        <dbReference type="Proteomes" id="UP001144352"/>
    </source>
</evidence>
<dbReference type="GO" id="GO:0016020">
    <property type="term" value="C:membrane"/>
    <property type="evidence" value="ECO:0007669"/>
    <property type="project" value="UniProtKB-SubCell"/>
</dbReference>
<dbReference type="FunFam" id="1.10.287.950:FF:000001">
    <property type="entry name" value="Methyl-accepting chemotaxis sensory transducer"/>
    <property type="match status" value="1"/>
</dbReference>
<dbReference type="SMART" id="SM00283">
    <property type="entry name" value="MA"/>
    <property type="match status" value="1"/>
</dbReference>
<dbReference type="Pfam" id="PF00672">
    <property type="entry name" value="HAMP"/>
    <property type="match status" value="1"/>
</dbReference>
<evidence type="ECO:0008006" key="10">
    <source>
        <dbReference type="Google" id="ProtNLM"/>
    </source>
</evidence>
<dbReference type="Proteomes" id="UP001144352">
    <property type="component" value="Unassembled WGS sequence"/>
</dbReference>
<dbReference type="SUPFAM" id="SSF58104">
    <property type="entry name" value="Methyl-accepting chemotaxis protein (MCP) signaling domain"/>
    <property type="match status" value="1"/>
</dbReference>
<dbReference type="Gene3D" id="1.10.287.950">
    <property type="entry name" value="Methyl-accepting chemotaxis protein"/>
    <property type="match status" value="1"/>
</dbReference>
<feature type="transmembrane region" description="Helical" evidence="5">
    <location>
        <begin position="6"/>
        <end position="30"/>
    </location>
</feature>
<name>A0A9W6G3N6_9BACT</name>
<keyword evidence="5" id="KW-0812">Transmembrane</keyword>